<dbReference type="Proteomes" id="UP000749646">
    <property type="component" value="Unassembled WGS sequence"/>
</dbReference>
<protein>
    <recommendedName>
        <fullName evidence="1">3'-5' exonuclease domain-containing protein</fullName>
    </recommendedName>
</protein>
<dbReference type="GO" id="GO:0008408">
    <property type="term" value="F:3'-5' exonuclease activity"/>
    <property type="evidence" value="ECO:0007669"/>
    <property type="project" value="InterPro"/>
</dbReference>
<feature type="domain" description="3'-5' exonuclease" evidence="1">
    <location>
        <begin position="91"/>
        <end position="126"/>
    </location>
</feature>
<dbReference type="EMBL" id="JAAAHW010008470">
    <property type="protein sequence ID" value="KAF9944261.1"/>
    <property type="molecule type" value="Genomic_DNA"/>
</dbReference>
<dbReference type="OrthoDB" id="5376140at2759"/>
<name>A0A9P6IQS6_9FUNG</name>
<comment type="caution">
    <text evidence="2">The sequence shown here is derived from an EMBL/GenBank/DDBJ whole genome shotgun (WGS) entry which is preliminary data.</text>
</comment>
<evidence type="ECO:0000313" key="3">
    <source>
        <dbReference type="Proteomes" id="UP000749646"/>
    </source>
</evidence>
<reference evidence="2" key="1">
    <citation type="journal article" date="2020" name="Fungal Divers.">
        <title>Resolving the Mortierellaceae phylogeny through synthesis of multi-gene phylogenetics and phylogenomics.</title>
        <authorList>
            <person name="Vandepol N."/>
            <person name="Liber J."/>
            <person name="Desiro A."/>
            <person name="Na H."/>
            <person name="Kennedy M."/>
            <person name="Barry K."/>
            <person name="Grigoriev I.V."/>
            <person name="Miller A.N."/>
            <person name="O'Donnell K."/>
            <person name="Stajich J.E."/>
            <person name="Bonito G."/>
        </authorList>
    </citation>
    <scope>NUCLEOTIDE SEQUENCE</scope>
    <source>
        <strain evidence="2">MES-2147</strain>
    </source>
</reference>
<feature type="non-terminal residue" evidence="2">
    <location>
        <position position="126"/>
    </location>
</feature>
<dbReference type="InterPro" id="IPR012337">
    <property type="entry name" value="RNaseH-like_sf"/>
</dbReference>
<keyword evidence="3" id="KW-1185">Reference proteome</keyword>
<gene>
    <name evidence="2" type="ORF">BGZ65_012333</name>
</gene>
<dbReference type="GO" id="GO:0003676">
    <property type="term" value="F:nucleic acid binding"/>
    <property type="evidence" value="ECO:0007669"/>
    <property type="project" value="InterPro"/>
</dbReference>
<dbReference type="AlphaFoldDB" id="A0A9P6IQS6"/>
<evidence type="ECO:0000259" key="1">
    <source>
        <dbReference type="Pfam" id="PF01612"/>
    </source>
</evidence>
<dbReference type="InterPro" id="IPR036397">
    <property type="entry name" value="RNaseH_sf"/>
</dbReference>
<dbReference type="InterPro" id="IPR002562">
    <property type="entry name" value="3'-5'_exonuclease_dom"/>
</dbReference>
<dbReference type="SUPFAM" id="SSF53098">
    <property type="entry name" value="Ribonuclease H-like"/>
    <property type="match status" value="1"/>
</dbReference>
<sequence>EKYRPRNLLDLKYLWFKSLQDHLGYHQKGSVQVLDDTLIAGSTSLLSSFPLSSSPVSLATPPTAAEVTGPGGYILWSVFPAVGGMRQIVGGLSGMLTRLCGWKLNKSQQCSHWEQRPLNDEQLLYA</sequence>
<organism evidence="2 3">
    <name type="scientific">Modicella reniformis</name>
    <dbReference type="NCBI Taxonomy" id="1440133"/>
    <lineage>
        <taxon>Eukaryota</taxon>
        <taxon>Fungi</taxon>
        <taxon>Fungi incertae sedis</taxon>
        <taxon>Mucoromycota</taxon>
        <taxon>Mortierellomycotina</taxon>
        <taxon>Mortierellomycetes</taxon>
        <taxon>Mortierellales</taxon>
        <taxon>Mortierellaceae</taxon>
        <taxon>Modicella</taxon>
    </lineage>
</organism>
<proteinExistence type="predicted"/>
<dbReference type="Pfam" id="PF01612">
    <property type="entry name" value="DNA_pol_A_exo1"/>
    <property type="match status" value="1"/>
</dbReference>
<evidence type="ECO:0000313" key="2">
    <source>
        <dbReference type="EMBL" id="KAF9944261.1"/>
    </source>
</evidence>
<accession>A0A9P6IQS6</accession>
<dbReference type="GO" id="GO:0006139">
    <property type="term" value="P:nucleobase-containing compound metabolic process"/>
    <property type="evidence" value="ECO:0007669"/>
    <property type="project" value="InterPro"/>
</dbReference>
<dbReference type="Gene3D" id="3.30.420.10">
    <property type="entry name" value="Ribonuclease H-like superfamily/Ribonuclease H"/>
    <property type="match status" value="1"/>
</dbReference>
<feature type="non-terminal residue" evidence="2">
    <location>
        <position position="1"/>
    </location>
</feature>